<reference evidence="2 3" key="1">
    <citation type="submission" date="2023-08" db="EMBL/GenBank/DDBJ databases">
        <title>Black Yeasts Isolated from many extreme environments.</title>
        <authorList>
            <person name="Coleine C."/>
            <person name="Stajich J.E."/>
            <person name="Selbmann L."/>
        </authorList>
    </citation>
    <scope>NUCLEOTIDE SEQUENCE [LARGE SCALE GENOMIC DNA]</scope>
    <source>
        <strain evidence="2 3">CCFEE 5935</strain>
    </source>
</reference>
<keyword evidence="1" id="KW-0812">Transmembrane</keyword>
<keyword evidence="1" id="KW-1133">Transmembrane helix</keyword>
<organism evidence="2 3">
    <name type="scientific">Saxophila tyrrhenica</name>
    <dbReference type="NCBI Taxonomy" id="1690608"/>
    <lineage>
        <taxon>Eukaryota</taxon>
        <taxon>Fungi</taxon>
        <taxon>Dikarya</taxon>
        <taxon>Ascomycota</taxon>
        <taxon>Pezizomycotina</taxon>
        <taxon>Dothideomycetes</taxon>
        <taxon>Dothideomycetidae</taxon>
        <taxon>Mycosphaerellales</taxon>
        <taxon>Extremaceae</taxon>
        <taxon>Saxophila</taxon>
    </lineage>
</organism>
<evidence type="ECO:0000256" key="1">
    <source>
        <dbReference type="SAM" id="Phobius"/>
    </source>
</evidence>
<protein>
    <submittedName>
        <fullName evidence="2">Uncharacterized protein</fullName>
    </submittedName>
</protein>
<dbReference type="AlphaFoldDB" id="A0AAV9P8D9"/>
<feature type="transmembrane region" description="Helical" evidence="1">
    <location>
        <begin position="584"/>
        <end position="610"/>
    </location>
</feature>
<comment type="caution">
    <text evidence="2">The sequence shown here is derived from an EMBL/GenBank/DDBJ whole genome shotgun (WGS) entry which is preliminary data.</text>
</comment>
<keyword evidence="1" id="KW-0472">Membrane</keyword>
<evidence type="ECO:0000313" key="2">
    <source>
        <dbReference type="EMBL" id="KAK5168085.1"/>
    </source>
</evidence>
<name>A0AAV9P8D9_9PEZI</name>
<accession>A0AAV9P8D9</accession>
<gene>
    <name evidence="2" type="ORF">LTR77_006653</name>
</gene>
<dbReference type="RefSeq" id="XP_064657695.1">
    <property type="nucleotide sequence ID" value="XM_064803894.1"/>
</dbReference>
<dbReference type="EMBL" id="JAVRRT010000010">
    <property type="protein sequence ID" value="KAK5168085.1"/>
    <property type="molecule type" value="Genomic_DNA"/>
</dbReference>
<evidence type="ECO:0000313" key="3">
    <source>
        <dbReference type="Proteomes" id="UP001337655"/>
    </source>
</evidence>
<keyword evidence="3" id="KW-1185">Reference proteome</keyword>
<dbReference type="GeneID" id="89927993"/>
<dbReference type="Proteomes" id="UP001337655">
    <property type="component" value="Unassembled WGS sequence"/>
</dbReference>
<proteinExistence type="predicted"/>
<sequence length="687" mass="75544">MAVIGFVAFLWFADYDNTLWHRIMVKGWSTRSVSISTFVLRIAVDLQAGIAGAMLAALVLESCSVRLRDVVKVSTMRAGNPQPRTFLDLVPAMGMPELKGTGLRSMSEYRQAAKSRKSTKFSSTALLSDLRLGQLPGLQSNKTSAYDFLYDTHGQPFNVSHGYYEYTGGVSYPIRWRASTWTRNPPAFPAFAEYSEPAEVPAGVDDTGVLLRAFLPLADAESREAIRNYTGTAMVLDSRVSCQSPHFLDVSVYTPYADLTSGILTGNMRGILEPSTEEVPRLWTPGPIPFDCSPFVNAASVTICQIGYPSASSLFWQSSGSLSSEFSNLTHDETRHAVRHGLSLFSLPMLVIRSHSSPIRTGDRLNQQVTSLESEGAWTKVSTPSLGWSVSLCYSAWDTADLEVNMYSAEKRSEPILHWTSDGYYTVPDVHHQLGETDPFASKDARGILQLARPKPRIPNTKDAIPNSIKPFVKDFADLGDEGNLQRESPLACSPCSALLLPPDTPALQLGYNRSTVFAVDYTLSSFFHQALGVNGTGSVARAMSSLITTLSSMAYYDQMPQFEKSALSTQVYFTTVLFPQSRLGFWAVAMVLALHMGLVSWIALSFAIFCRNTLLGNYWHSVAQLLGPETKDLFSKTRAATDKDVKLALTNVGQEDVTVGLRRPEGESTAKLRIMRWQKDGSSPDS</sequence>